<protein>
    <recommendedName>
        <fullName evidence="4">Magnesium chelatase ChlI-like catalytic domain-containing protein</fullName>
    </recommendedName>
</protein>
<evidence type="ECO:0000313" key="3">
    <source>
        <dbReference type="Proteomes" id="UP000093053"/>
    </source>
</evidence>
<dbReference type="InterPro" id="IPR014721">
    <property type="entry name" value="Ribsml_uS5_D2-typ_fold_subgr"/>
</dbReference>
<dbReference type="OrthoDB" id="9813147at2"/>
<feature type="region of interest" description="Disordered" evidence="1">
    <location>
        <begin position="162"/>
        <end position="228"/>
    </location>
</feature>
<dbReference type="Proteomes" id="UP000093053">
    <property type="component" value="Chromosome"/>
</dbReference>
<dbReference type="InterPro" id="IPR020568">
    <property type="entry name" value="Ribosomal_Su5_D2-typ_SF"/>
</dbReference>
<accession>A0A1B2HKV0</accession>
<dbReference type="Pfam" id="PF13541">
    <property type="entry name" value="ChlI"/>
    <property type="match status" value="1"/>
</dbReference>
<organism evidence="2 3">
    <name type="scientific">Lentzea guizhouensis</name>
    <dbReference type="NCBI Taxonomy" id="1586287"/>
    <lineage>
        <taxon>Bacteria</taxon>
        <taxon>Bacillati</taxon>
        <taxon>Actinomycetota</taxon>
        <taxon>Actinomycetes</taxon>
        <taxon>Pseudonocardiales</taxon>
        <taxon>Pseudonocardiaceae</taxon>
        <taxon>Lentzea</taxon>
    </lineage>
</organism>
<name>A0A1B2HKV0_9PSEU</name>
<dbReference type="STRING" id="1586287.BBK82_22045"/>
<evidence type="ECO:0000313" key="2">
    <source>
        <dbReference type="EMBL" id="ANZ38348.1"/>
    </source>
</evidence>
<sequence length="228" mass="23365">MGLAQVWSVSLYGVDGLVVEIEADVGVGQPRTHLLGLPDAALHESKERVKAAVRNTQEEWPKQRIVLGLSPAALPKGGSSYDLAIACATLAADPPPGGTVCWELASTAGSSGPRCCRLLAARGPVCAPGRAVDALPEAAGRRVGARALAAEVLAWLRVTSGARTRPGAGGAATAGRPRPDGRGRPAGGALGVGGRRRRCPPPAADRSARHRQDDARRTPRGPAATPDP</sequence>
<dbReference type="Gene3D" id="3.30.230.10">
    <property type="match status" value="1"/>
</dbReference>
<evidence type="ECO:0000256" key="1">
    <source>
        <dbReference type="SAM" id="MobiDB-lite"/>
    </source>
</evidence>
<evidence type="ECO:0008006" key="4">
    <source>
        <dbReference type="Google" id="ProtNLM"/>
    </source>
</evidence>
<dbReference type="EMBL" id="CP016793">
    <property type="protein sequence ID" value="ANZ38348.1"/>
    <property type="molecule type" value="Genomic_DNA"/>
</dbReference>
<proteinExistence type="predicted"/>
<dbReference type="RefSeq" id="WP_065916696.1">
    <property type="nucleotide sequence ID" value="NZ_CP016793.1"/>
</dbReference>
<gene>
    <name evidence="2" type="ORF">BBK82_22045</name>
</gene>
<feature type="compositionally biased region" description="Basic and acidic residues" evidence="1">
    <location>
        <begin position="206"/>
        <end position="217"/>
    </location>
</feature>
<dbReference type="SUPFAM" id="SSF54211">
    <property type="entry name" value="Ribosomal protein S5 domain 2-like"/>
    <property type="match status" value="1"/>
</dbReference>
<dbReference type="KEGG" id="led:BBK82_22045"/>
<keyword evidence="3" id="KW-1185">Reference proteome</keyword>
<dbReference type="AlphaFoldDB" id="A0A1B2HKV0"/>
<feature type="compositionally biased region" description="Gly residues" evidence="1">
    <location>
        <begin position="184"/>
        <end position="193"/>
    </location>
</feature>
<reference evidence="2 3" key="1">
    <citation type="submission" date="2016-07" db="EMBL/GenBank/DDBJ databases">
        <title>Complete genome sequence of the Lentzea guizhouensis DHS C013.</title>
        <authorList>
            <person name="Cao C."/>
        </authorList>
    </citation>
    <scope>NUCLEOTIDE SEQUENCE [LARGE SCALE GENOMIC DNA]</scope>
    <source>
        <strain evidence="2 3">DHS C013</strain>
    </source>
</reference>